<dbReference type="SMART" id="SM00110">
    <property type="entry name" value="C1Q"/>
    <property type="match status" value="1"/>
</dbReference>
<reference evidence="7" key="1">
    <citation type="submission" date="2015-02" db="EMBL/GenBank/DDBJ databases">
        <title>Genome sequencing for Strongylocentrotus purpuratus.</title>
        <authorList>
            <person name="Murali S."/>
            <person name="Liu Y."/>
            <person name="Vee V."/>
            <person name="English A."/>
            <person name="Wang M."/>
            <person name="Skinner E."/>
            <person name="Han Y."/>
            <person name="Muzny D.M."/>
            <person name="Worley K.C."/>
            <person name="Gibbs R.A."/>
        </authorList>
    </citation>
    <scope>NUCLEOTIDE SEQUENCE</scope>
</reference>
<dbReference type="PROSITE" id="PS50871">
    <property type="entry name" value="C1Q"/>
    <property type="match status" value="1"/>
</dbReference>
<evidence type="ECO:0000259" key="5">
    <source>
        <dbReference type="PROSITE" id="PS50871"/>
    </source>
</evidence>
<comment type="subcellular location">
    <subcellularLocation>
        <location evidence="1">Secreted</location>
    </subcellularLocation>
</comment>
<dbReference type="Gene3D" id="2.60.120.40">
    <property type="match status" value="1"/>
</dbReference>
<keyword evidence="2" id="KW-0964">Secreted</keyword>
<evidence type="ECO:0000313" key="7">
    <source>
        <dbReference type="Proteomes" id="UP000007110"/>
    </source>
</evidence>
<dbReference type="Pfam" id="PF00386">
    <property type="entry name" value="C1q"/>
    <property type="match status" value="1"/>
</dbReference>
<evidence type="ECO:0000313" key="6">
    <source>
        <dbReference type="EnsemblMetazoa" id="XP_003723337"/>
    </source>
</evidence>
<dbReference type="PANTHER" id="PTHR22923">
    <property type="entry name" value="CEREBELLIN-RELATED"/>
    <property type="match status" value="1"/>
</dbReference>
<dbReference type="InterPro" id="IPR008983">
    <property type="entry name" value="Tumour_necrosis_fac-like_dom"/>
</dbReference>
<dbReference type="AlphaFoldDB" id="A0A7M7GE72"/>
<dbReference type="GeneID" id="100890904"/>
<dbReference type="InterPro" id="IPR001073">
    <property type="entry name" value="C1q_dom"/>
</dbReference>
<proteinExistence type="predicted"/>
<dbReference type="EnsemblMetazoa" id="XM_003723289">
    <property type="protein sequence ID" value="XP_003723337"/>
    <property type="gene ID" value="LOC100890904"/>
</dbReference>
<feature type="domain" description="C1q" evidence="5">
    <location>
        <begin position="299"/>
        <end position="435"/>
    </location>
</feature>
<dbReference type="RefSeq" id="XP_003723337.1">
    <property type="nucleotide sequence ID" value="XM_003723289.3"/>
</dbReference>
<dbReference type="GO" id="GO:0005615">
    <property type="term" value="C:extracellular space"/>
    <property type="evidence" value="ECO:0000318"/>
    <property type="project" value="GO_Central"/>
</dbReference>
<evidence type="ECO:0000256" key="1">
    <source>
        <dbReference type="ARBA" id="ARBA00004613"/>
    </source>
</evidence>
<dbReference type="PANTHER" id="PTHR22923:SF62">
    <property type="entry name" value="CVP18"/>
    <property type="match status" value="1"/>
</dbReference>
<dbReference type="OrthoDB" id="6138508at2759"/>
<feature type="signal peptide" evidence="4">
    <location>
        <begin position="1"/>
        <end position="24"/>
    </location>
</feature>
<dbReference type="PRINTS" id="PR00007">
    <property type="entry name" value="COMPLEMNTC1Q"/>
</dbReference>
<keyword evidence="7" id="KW-1185">Reference proteome</keyword>
<protein>
    <recommendedName>
        <fullName evidence="5">C1q domain-containing protein</fullName>
    </recommendedName>
</protein>
<dbReference type="Proteomes" id="UP000007110">
    <property type="component" value="Unassembled WGS sequence"/>
</dbReference>
<accession>A0A7M7GE72</accession>
<dbReference type="SUPFAM" id="SSF49842">
    <property type="entry name" value="TNF-like"/>
    <property type="match status" value="1"/>
</dbReference>
<sequence>MCTGIMRVLFLLSLVCLTSQIGKAKMVIAQKSRPLSSVTNEIADISTEQTTSSLDHTLSDIDRRIDGLDSQIHSLNVDLKQILERTPSVSSMEEENAELRRMLRNFERFFGTLYAEKPEAFDAEANAEIRMSKLNEYLGNREAELAGLRPAPSTVIDTEETFDPEVLGRALLQITEENSKLAEKVQKLQSKVDITIPRKENGRDDVIEEVRRRRSPRDLHTQNLMNGTSLSNETLSTIKRMLAQEIASALATFNESSSTPSSCNSSSNTVYTDISDDGMSTSEEIEILTEDLLGIPTSSRRRKSAFSVASMTSLLGSTQPQYVTFEHVYVNKGRDFLVDNHTFACQIAGFYYISFNLRSYDGRHLGVTLMKNEEVMTAIYSDASSRNVMESQSLILHLERGDRVYLRLGPSETYGIYSDFRKYSTFSGFLLYRGY</sequence>
<evidence type="ECO:0000256" key="3">
    <source>
        <dbReference type="ARBA" id="ARBA00022729"/>
    </source>
</evidence>
<dbReference type="KEGG" id="spu:100890904"/>
<reference evidence="6" key="2">
    <citation type="submission" date="2021-01" db="UniProtKB">
        <authorList>
            <consortium name="EnsemblMetazoa"/>
        </authorList>
    </citation>
    <scope>IDENTIFICATION</scope>
</reference>
<name>A0A7M7GE72_STRPU</name>
<evidence type="ECO:0000256" key="2">
    <source>
        <dbReference type="ARBA" id="ARBA00022525"/>
    </source>
</evidence>
<dbReference type="InterPro" id="IPR050822">
    <property type="entry name" value="Cerebellin_Synaptic_Org"/>
</dbReference>
<dbReference type="InParanoid" id="A0A7M7GE72"/>
<feature type="chain" id="PRO_5029783324" description="C1q domain-containing protein" evidence="4">
    <location>
        <begin position="25"/>
        <end position="435"/>
    </location>
</feature>
<dbReference type="OMA" id="DNHTFAC"/>
<keyword evidence="3 4" id="KW-0732">Signal</keyword>
<evidence type="ECO:0000256" key="4">
    <source>
        <dbReference type="SAM" id="SignalP"/>
    </source>
</evidence>
<organism evidence="6 7">
    <name type="scientific">Strongylocentrotus purpuratus</name>
    <name type="common">Purple sea urchin</name>
    <dbReference type="NCBI Taxonomy" id="7668"/>
    <lineage>
        <taxon>Eukaryota</taxon>
        <taxon>Metazoa</taxon>
        <taxon>Echinodermata</taxon>
        <taxon>Eleutherozoa</taxon>
        <taxon>Echinozoa</taxon>
        <taxon>Echinoidea</taxon>
        <taxon>Euechinoidea</taxon>
        <taxon>Echinacea</taxon>
        <taxon>Camarodonta</taxon>
        <taxon>Echinidea</taxon>
        <taxon>Strongylocentrotidae</taxon>
        <taxon>Strongylocentrotus</taxon>
    </lineage>
</organism>